<reference evidence="1 2" key="1">
    <citation type="journal article" date="2023" name="Mol. Biol. Evol.">
        <title>Genomics of Secondarily Temperate Adaptation in the Only Non-Antarctic Icefish.</title>
        <authorList>
            <person name="Rivera-Colon A.G."/>
            <person name="Rayamajhi N."/>
            <person name="Minhas B.F."/>
            <person name="Madrigal G."/>
            <person name="Bilyk K.T."/>
            <person name="Yoon V."/>
            <person name="Hune M."/>
            <person name="Gregory S."/>
            <person name="Cheng C.H.C."/>
            <person name="Catchen J.M."/>
        </authorList>
    </citation>
    <scope>NUCLEOTIDE SEQUENCE [LARGE SCALE GENOMIC DNA]</scope>
    <source>
        <strain evidence="1">JC2023a</strain>
    </source>
</reference>
<keyword evidence="2" id="KW-1185">Reference proteome</keyword>
<accession>A0AAN8HHL9</accession>
<proteinExistence type="predicted"/>
<name>A0AAN8HHL9_9TELE</name>
<gene>
    <name evidence="1" type="ORF">CesoFtcFv8_001250</name>
</gene>
<dbReference type="EMBL" id="JAULUE010002046">
    <property type="protein sequence ID" value="KAK5915682.1"/>
    <property type="molecule type" value="Genomic_DNA"/>
</dbReference>
<evidence type="ECO:0000313" key="1">
    <source>
        <dbReference type="EMBL" id="KAK5915682.1"/>
    </source>
</evidence>
<protein>
    <submittedName>
        <fullName evidence="1">Uncharacterized protein</fullName>
    </submittedName>
</protein>
<dbReference type="AlphaFoldDB" id="A0AAN8HHL9"/>
<comment type="caution">
    <text evidence="1">The sequence shown here is derived from an EMBL/GenBank/DDBJ whole genome shotgun (WGS) entry which is preliminary data.</text>
</comment>
<evidence type="ECO:0000313" key="2">
    <source>
        <dbReference type="Proteomes" id="UP001335648"/>
    </source>
</evidence>
<dbReference type="Proteomes" id="UP001335648">
    <property type="component" value="Unassembled WGS sequence"/>
</dbReference>
<sequence>MSASILMYTTCLGLRLTSSSSSHCRDIPVLFWVCVYTATDCPALPICLITLDSGEPLRTSQYACVAQKEHEN</sequence>
<organism evidence="1 2">
    <name type="scientific">Champsocephalus esox</name>
    <name type="common">pike icefish</name>
    <dbReference type="NCBI Taxonomy" id="159716"/>
    <lineage>
        <taxon>Eukaryota</taxon>
        <taxon>Metazoa</taxon>
        <taxon>Chordata</taxon>
        <taxon>Craniata</taxon>
        <taxon>Vertebrata</taxon>
        <taxon>Euteleostomi</taxon>
        <taxon>Actinopterygii</taxon>
        <taxon>Neopterygii</taxon>
        <taxon>Teleostei</taxon>
        <taxon>Neoteleostei</taxon>
        <taxon>Acanthomorphata</taxon>
        <taxon>Eupercaria</taxon>
        <taxon>Perciformes</taxon>
        <taxon>Notothenioidei</taxon>
        <taxon>Channichthyidae</taxon>
        <taxon>Champsocephalus</taxon>
    </lineage>
</organism>